<evidence type="ECO:0000256" key="7">
    <source>
        <dbReference type="ARBA" id="ARBA00022989"/>
    </source>
</evidence>
<evidence type="ECO:0000256" key="8">
    <source>
        <dbReference type="ARBA" id="ARBA00023136"/>
    </source>
</evidence>
<evidence type="ECO:0000256" key="5">
    <source>
        <dbReference type="ARBA" id="ARBA00022692"/>
    </source>
</evidence>
<evidence type="ECO:0000256" key="6">
    <source>
        <dbReference type="ARBA" id="ARBA00022968"/>
    </source>
</evidence>
<dbReference type="Proteomes" id="UP001158576">
    <property type="component" value="Chromosome PAR"/>
</dbReference>
<accession>A0ABN7RPL5</accession>
<evidence type="ECO:0000256" key="1">
    <source>
        <dbReference type="ARBA" id="ARBA00004606"/>
    </source>
</evidence>
<proteinExistence type="inferred from homology"/>
<keyword evidence="8 11" id="KW-0472">Membrane</keyword>
<dbReference type="PANTHER" id="PTHR19297:SF191">
    <property type="entry name" value="PROTEIN XYLOSYLTRANSFERASE"/>
    <property type="match status" value="1"/>
</dbReference>
<evidence type="ECO:0000313" key="13">
    <source>
        <dbReference type="Proteomes" id="UP001158576"/>
    </source>
</evidence>
<keyword evidence="7 11" id="KW-1133">Transmembrane helix</keyword>
<comment type="pathway">
    <text evidence="2">Protein modification; protein glycosylation.</text>
</comment>
<dbReference type="InterPro" id="IPR003406">
    <property type="entry name" value="Glyco_trans_14"/>
</dbReference>
<sequence>MKEKITSWAAELKPARLLPCIYYITTVISFIIFFLKLRHGGIAEEITVEKKVVRYKTTELDEDFRRKLQGYFDFREARSFPNCESLIKEDTGELERVQQLKTSTKIDSLSFPNGAISTFIQETSCQEYFKIRNYPNLNSPQRTDFPLAYSMVVHKNPGQVERLLRAIYSSENVYCIHIDAKSPYDVYSDLEELASCFPNVFLAGKRESVLWGSYERFQADLNCMEELLEHQIQWRYLINVCGEDFPLKTNSEIVDHLRSIYPQNSITSETMPKKKLKRYQRHWRIKRNFFREYKFIPKPTIWRKSPPPIDIEIYAGSAYNMVTREFVNWMTKDEEVKELIEWSRDAFSPDEFIWASIAWMERAPGHEFQMKNSTNEFSRLILWTNAKSPPHHCQGYTRRGVCVFGSGDLAWVTNRPHMFANKFDDHDDFAIQCLEEELRRRTNDHEDQLKLEKKTSDIV</sequence>
<evidence type="ECO:0000256" key="2">
    <source>
        <dbReference type="ARBA" id="ARBA00004922"/>
    </source>
</evidence>
<evidence type="ECO:0000256" key="10">
    <source>
        <dbReference type="ARBA" id="ARBA00038150"/>
    </source>
</evidence>
<evidence type="ECO:0000256" key="3">
    <source>
        <dbReference type="ARBA" id="ARBA00022676"/>
    </source>
</evidence>
<feature type="transmembrane region" description="Helical" evidence="11">
    <location>
        <begin position="20"/>
        <end position="37"/>
    </location>
</feature>
<gene>
    <name evidence="12" type="ORF">OKIOD_LOCUS974</name>
</gene>
<evidence type="ECO:0000256" key="11">
    <source>
        <dbReference type="SAM" id="Phobius"/>
    </source>
</evidence>
<comment type="similarity">
    <text evidence="10">Belongs to the glycosyltransferase 14 family.</text>
</comment>
<name>A0ABN7RPL5_OIKDI</name>
<keyword evidence="6" id="KW-0735">Signal-anchor</keyword>
<dbReference type="PANTHER" id="PTHR19297">
    <property type="entry name" value="GLYCOSYLTRANSFERASE 14 FAMILY MEMBER"/>
    <property type="match status" value="1"/>
</dbReference>
<reference evidence="12 13" key="1">
    <citation type="submission" date="2021-04" db="EMBL/GenBank/DDBJ databases">
        <authorList>
            <person name="Bliznina A."/>
        </authorList>
    </citation>
    <scope>NUCLEOTIDE SEQUENCE [LARGE SCALE GENOMIC DNA]</scope>
</reference>
<keyword evidence="5 11" id="KW-0812">Transmembrane</keyword>
<organism evidence="12 13">
    <name type="scientific">Oikopleura dioica</name>
    <name type="common">Tunicate</name>
    <dbReference type="NCBI Taxonomy" id="34765"/>
    <lineage>
        <taxon>Eukaryota</taxon>
        <taxon>Metazoa</taxon>
        <taxon>Chordata</taxon>
        <taxon>Tunicata</taxon>
        <taxon>Appendicularia</taxon>
        <taxon>Copelata</taxon>
        <taxon>Oikopleuridae</taxon>
        <taxon>Oikopleura</taxon>
    </lineage>
</organism>
<evidence type="ECO:0000313" key="12">
    <source>
        <dbReference type="EMBL" id="CAG5079911.1"/>
    </source>
</evidence>
<keyword evidence="4" id="KW-0808">Transferase</keyword>
<comment type="subcellular location">
    <subcellularLocation>
        <location evidence="1">Membrane</location>
        <topology evidence="1">Single-pass type II membrane protein</topology>
    </subcellularLocation>
</comment>
<protein>
    <submittedName>
        <fullName evidence="12">Oidioi.mRNA.OKI2018_I69.PAR.g9416.t1.cds</fullName>
    </submittedName>
</protein>
<keyword evidence="13" id="KW-1185">Reference proteome</keyword>
<dbReference type="Pfam" id="PF02485">
    <property type="entry name" value="Branch"/>
    <property type="match status" value="1"/>
</dbReference>
<keyword evidence="9" id="KW-0325">Glycoprotein</keyword>
<evidence type="ECO:0000256" key="4">
    <source>
        <dbReference type="ARBA" id="ARBA00022679"/>
    </source>
</evidence>
<dbReference type="EMBL" id="OU015568">
    <property type="protein sequence ID" value="CAG5079911.1"/>
    <property type="molecule type" value="Genomic_DNA"/>
</dbReference>
<evidence type="ECO:0000256" key="9">
    <source>
        <dbReference type="ARBA" id="ARBA00023180"/>
    </source>
</evidence>
<keyword evidence="3" id="KW-0328">Glycosyltransferase</keyword>